<feature type="transmembrane region" description="Helical" evidence="18">
    <location>
        <begin position="248"/>
        <end position="271"/>
    </location>
</feature>
<proteinExistence type="inferred from homology"/>
<protein>
    <recommendedName>
        <fullName evidence="18">Thiol:disulfide interchange protein DsbD</fullName>
        <ecNumber evidence="18">1.8.1.8</ecNumber>
    </recommendedName>
    <alternativeName>
        <fullName evidence="18">Protein-disulfide reductase</fullName>
        <shortName evidence="18">Disulfide reductase</shortName>
    </alternativeName>
</protein>
<evidence type="ECO:0000256" key="6">
    <source>
        <dbReference type="ARBA" id="ARBA00022692"/>
    </source>
</evidence>
<evidence type="ECO:0000256" key="15">
    <source>
        <dbReference type="ARBA" id="ARBA00023284"/>
    </source>
</evidence>
<dbReference type="Gene3D" id="3.40.30.10">
    <property type="entry name" value="Glutaredoxin"/>
    <property type="match status" value="1"/>
</dbReference>
<feature type="transmembrane region" description="Helical" evidence="18">
    <location>
        <begin position="335"/>
        <end position="358"/>
    </location>
</feature>
<dbReference type="PROSITE" id="PS51352">
    <property type="entry name" value="THIOREDOXIN_2"/>
    <property type="match status" value="1"/>
</dbReference>
<dbReference type="GO" id="GO:0045454">
    <property type="term" value="P:cell redox homeostasis"/>
    <property type="evidence" value="ECO:0007669"/>
    <property type="project" value="TreeGrafter"/>
</dbReference>
<dbReference type="Pfam" id="PF02683">
    <property type="entry name" value="DsbD_TM"/>
    <property type="match status" value="1"/>
</dbReference>
<dbReference type="HAMAP" id="MF_00399">
    <property type="entry name" value="DbsD"/>
    <property type="match status" value="1"/>
</dbReference>
<dbReference type="GO" id="GO:0047134">
    <property type="term" value="F:protein-disulfide reductase [NAD(P)H] activity"/>
    <property type="evidence" value="ECO:0007669"/>
    <property type="project" value="UniProtKB-UniRule"/>
</dbReference>
<feature type="disulfide bond" description="Redox-active" evidence="18">
    <location>
        <begin position="492"/>
        <end position="495"/>
    </location>
</feature>
<dbReference type="SUPFAM" id="SSF74863">
    <property type="entry name" value="Thiol:disulfide interchange protein DsbD, N-terminal domain (DsbD-alpha)"/>
    <property type="match status" value="1"/>
</dbReference>
<evidence type="ECO:0000256" key="3">
    <source>
        <dbReference type="ARBA" id="ARBA00022448"/>
    </source>
</evidence>
<evidence type="ECO:0000256" key="13">
    <source>
        <dbReference type="ARBA" id="ARBA00023136"/>
    </source>
</evidence>
<evidence type="ECO:0000313" key="20">
    <source>
        <dbReference type="EMBL" id="AYC34491.1"/>
    </source>
</evidence>
<keyword evidence="6 18" id="KW-0812">Transmembrane</keyword>
<keyword evidence="5 18" id="KW-0997">Cell inner membrane</keyword>
<keyword evidence="9 18" id="KW-0249">Electron transport</keyword>
<comment type="catalytic activity">
    <reaction evidence="17 18">
        <text>[protein]-dithiol + NADP(+) = [protein]-disulfide + NADPH + H(+)</text>
        <dbReference type="Rhea" id="RHEA:18753"/>
        <dbReference type="Rhea" id="RHEA-COMP:10593"/>
        <dbReference type="Rhea" id="RHEA-COMP:10594"/>
        <dbReference type="ChEBI" id="CHEBI:15378"/>
        <dbReference type="ChEBI" id="CHEBI:29950"/>
        <dbReference type="ChEBI" id="CHEBI:50058"/>
        <dbReference type="ChEBI" id="CHEBI:57783"/>
        <dbReference type="ChEBI" id="CHEBI:58349"/>
        <dbReference type="EC" id="1.8.1.8"/>
    </reaction>
</comment>
<evidence type="ECO:0000313" key="21">
    <source>
        <dbReference type="Proteomes" id="UP000265560"/>
    </source>
</evidence>
<dbReference type="InterPro" id="IPR036929">
    <property type="entry name" value="DsbDN_sf"/>
</dbReference>
<comment type="subcellular location">
    <subcellularLocation>
        <location evidence="1 18">Cell inner membrane</location>
        <topology evidence="1 18">Multi-pass membrane protein</topology>
    </subcellularLocation>
</comment>
<comment type="similarity">
    <text evidence="2 18">Belongs to the thioredoxin family. DsbD subfamily.</text>
</comment>
<feature type="domain" description="Thioredoxin" evidence="19">
    <location>
        <begin position="427"/>
        <end position="577"/>
    </location>
</feature>
<keyword evidence="13 18" id="KW-0472">Membrane</keyword>
<evidence type="ECO:0000256" key="14">
    <source>
        <dbReference type="ARBA" id="ARBA00023157"/>
    </source>
</evidence>
<feature type="transmembrane region" description="Helical" evidence="18">
    <location>
        <begin position="389"/>
        <end position="408"/>
    </location>
</feature>
<dbReference type="GO" id="GO:0009055">
    <property type="term" value="F:electron transfer activity"/>
    <property type="evidence" value="ECO:0007669"/>
    <property type="project" value="UniProtKB-UniRule"/>
</dbReference>
<dbReference type="InterPro" id="IPR035671">
    <property type="entry name" value="DsbD_gamma"/>
</dbReference>
<evidence type="ECO:0000256" key="10">
    <source>
        <dbReference type="ARBA" id="ARBA00022989"/>
    </source>
</evidence>
<dbReference type="Gene3D" id="2.60.40.1250">
    <property type="entry name" value="Thiol:disulfide interchange protein DsbD, N-terminal domain"/>
    <property type="match status" value="1"/>
</dbReference>
<feature type="transmembrane region" description="Helical" evidence="18">
    <location>
        <begin position="168"/>
        <end position="201"/>
    </location>
</feature>
<evidence type="ECO:0000256" key="16">
    <source>
        <dbReference type="ARBA" id="ARBA00047388"/>
    </source>
</evidence>
<evidence type="ECO:0000256" key="5">
    <source>
        <dbReference type="ARBA" id="ARBA00022519"/>
    </source>
</evidence>
<dbReference type="InterPro" id="IPR013766">
    <property type="entry name" value="Thioredoxin_domain"/>
</dbReference>
<keyword evidence="3 18" id="KW-0813">Transport</keyword>
<dbReference type="RefSeq" id="WP_119895144.1">
    <property type="nucleotide sequence ID" value="NZ_CP032419.1"/>
</dbReference>
<sequence length="578" mass="61414" precursor="true">MRRLLPLLLLLLALPATAGLFDKRPNPELGAPLNNSADFLPVREAFRLSLVESTPQAVKLRFVAADGYYLYRHRFQFRVEPSDLAAGTAQLPPGEPKTDQYFGDVEVYHGVLDVELPLNNPYNLPFSLRVTYQGCADKGLCYPPETEVLNVGDVASAPPAASTEQAGWSWHSLALFFLAGLGLTFTPCVLPMLPILSGVVLRGQVGGLRGFSLALAYVLPMAACFALLGALMGVFGAELNLQARLQSAWVLVPFAAFFVLFALAMFGVYELRLPRVIREPLERLAGHTGGSSLWGAAALGAVSSLLVSPCVSAPLAGALLYISASGDALGGGLKLLALGLGMGAPLVLFASGGGALLPKSGSWMVAVRNAFGVLLLAVAVWMLERVLPGPLTLALWALLAAGVALFLGRWALCQRTGRRTGALLCSLLLLGYAGAASFGAVRGGSDPLRPWAAALPTGAWQTLSSPAELQRSLAAAKAAGQPLLLDWYADWCISCKVIEREVFGAAQVNSQLGGYRLIRFDMTASTPEQRALLDRYKLFGPPAILFFAANGDEWTDLRVVGEIDADDFAARLHKAAAR</sequence>
<dbReference type="Proteomes" id="UP000265560">
    <property type="component" value="Chromosome"/>
</dbReference>
<dbReference type="InterPro" id="IPR003834">
    <property type="entry name" value="Cyt_c_assmbl_TM_dom"/>
</dbReference>
<organism evidence="20 21">
    <name type="scientific">Pseudomonas cavernae</name>
    <dbReference type="NCBI Taxonomy" id="2320867"/>
    <lineage>
        <taxon>Bacteria</taxon>
        <taxon>Pseudomonadati</taxon>
        <taxon>Pseudomonadota</taxon>
        <taxon>Gammaproteobacteria</taxon>
        <taxon>Pseudomonadales</taxon>
        <taxon>Pseudomonadaceae</taxon>
        <taxon>Pseudomonas</taxon>
    </lineage>
</organism>
<comment type="catalytic activity">
    <reaction evidence="16 18">
        <text>[protein]-dithiol + NAD(+) = [protein]-disulfide + NADH + H(+)</text>
        <dbReference type="Rhea" id="RHEA:18749"/>
        <dbReference type="Rhea" id="RHEA-COMP:10593"/>
        <dbReference type="Rhea" id="RHEA-COMP:10594"/>
        <dbReference type="ChEBI" id="CHEBI:15378"/>
        <dbReference type="ChEBI" id="CHEBI:29950"/>
        <dbReference type="ChEBI" id="CHEBI:50058"/>
        <dbReference type="ChEBI" id="CHEBI:57540"/>
        <dbReference type="ChEBI" id="CHEBI:57945"/>
        <dbReference type="EC" id="1.8.1.8"/>
    </reaction>
</comment>
<dbReference type="KEGG" id="pcav:D3880_19885"/>
<keyword evidence="12 18" id="KW-0520">NAD</keyword>
<dbReference type="EC" id="1.8.1.8" evidence="18"/>
<dbReference type="GO" id="GO:0017004">
    <property type="term" value="P:cytochrome complex assembly"/>
    <property type="evidence" value="ECO:0007669"/>
    <property type="project" value="UniProtKB-UniRule"/>
</dbReference>
<keyword evidence="11 18" id="KW-0560">Oxidoreductase</keyword>
<dbReference type="InterPro" id="IPR022910">
    <property type="entry name" value="Thiol_diS_interchange_DbsD"/>
</dbReference>
<dbReference type="CDD" id="cd02953">
    <property type="entry name" value="DsbDgamma"/>
    <property type="match status" value="1"/>
</dbReference>
<dbReference type="InterPro" id="IPR028250">
    <property type="entry name" value="DsbDN"/>
</dbReference>
<keyword evidence="14 18" id="KW-1015">Disulfide bond</keyword>
<feature type="transmembrane region" description="Helical" evidence="18">
    <location>
        <begin position="292"/>
        <end position="323"/>
    </location>
</feature>
<keyword evidence="21" id="KW-1185">Reference proteome</keyword>
<evidence type="ECO:0000256" key="18">
    <source>
        <dbReference type="HAMAP-Rule" id="MF_00399"/>
    </source>
</evidence>
<evidence type="ECO:0000256" key="8">
    <source>
        <dbReference type="ARBA" id="ARBA00022748"/>
    </source>
</evidence>
<dbReference type="OrthoDB" id="9811036at2"/>
<evidence type="ECO:0000259" key="19">
    <source>
        <dbReference type="PROSITE" id="PS51352"/>
    </source>
</evidence>
<dbReference type="PANTHER" id="PTHR32234">
    <property type="entry name" value="THIOL:DISULFIDE INTERCHANGE PROTEIN DSBD"/>
    <property type="match status" value="1"/>
</dbReference>
<keyword evidence="10 18" id="KW-1133">Transmembrane helix</keyword>
<evidence type="ECO:0000256" key="12">
    <source>
        <dbReference type="ARBA" id="ARBA00023027"/>
    </source>
</evidence>
<dbReference type="EMBL" id="CP032419">
    <property type="protein sequence ID" value="AYC34491.1"/>
    <property type="molecule type" value="Genomic_DNA"/>
</dbReference>
<feature type="disulfide bond" description="Redox-active" evidence="18">
    <location>
        <begin position="135"/>
        <end position="141"/>
    </location>
</feature>
<keyword evidence="8 18" id="KW-0201">Cytochrome c-type biogenesis</keyword>
<dbReference type="Pfam" id="PF13899">
    <property type="entry name" value="Thioredoxin_7"/>
    <property type="match status" value="1"/>
</dbReference>
<evidence type="ECO:0000256" key="2">
    <source>
        <dbReference type="ARBA" id="ARBA00007241"/>
    </source>
</evidence>
<evidence type="ECO:0000256" key="17">
    <source>
        <dbReference type="ARBA" id="ARBA00047804"/>
    </source>
</evidence>
<dbReference type="GO" id="GO:0005886">
    <property type="term" value="C:plasma membrane"/>
    <property type="evidence" value="ECO:0007669"/>
    <property type="project" value="UniProtKB-SubCell"/>
</dbReference>
<feature type="transmembrane region" description="Helical" evidence="18">
    <location>
        <begin position="365"/>
        <end position="383"/>
    </location>
</feature>
<gene>
    <name evidence="18" type="primary">dsbD</name>
    <name evidence="20" type="ORF">D3880_19885</name>
</gene>
<evidence type="ECO:0000256" key="9">
    <source>
        <dbReference type="ARBA" id="ARBA00022982"/>
    </source>
</evidence>
<feature type="disulfide bond" description="Redox-active" evidence="18">
    <location>
        <begin position="188"/>
        <end position="310"/>
    </location>
</feature>
<comment type="function">
    <text evidence="18">Required to facilitate the formation of correct disulfide bonds in some periplasmic proteins and for the assembly of the periplasmic c-type cytochromes. Acts by transferring electrons from cytoplasmic thioredoxin to the periplasm. This transfer involves a cascade of disulfide bond formation and reduction steps.</text>
</comment>
<evidence type="ECO:0000256" key="1">
    <source>
        <dbReference type="ARBA" id="ARBA00004429"/>
    </source>
</evidence>
<dbReference type="AlphaFoldDB" id="A0A385Z6Z5"/>
<reference evidence="21" key="1">
    <citation type="submission" date="2018-09" db="EMBL/GenBank/DDBJ databases">
        <authorList>
            <person name="Zhu H."/>
        </authorList>
    </citation>
    <scope>NUCLEOTIDE SEQUENCE [LARGE SCALE GENOMIC DNA]</scope>
    <source>
        <strain evidence="21">K2W31S-8</strain>
    </source>
</reference>
<dbReference type="Pfam" id="PF11412">
    <property type="entry name" value="DsbD_N"/>
    <property type="match status" value="1"/>
</dbReference>
<feature type="transmembrane region" description="Helical" evidence="18">
    <location>
        <begin position="420"/>
        <end position="441"/>
    </location>
</feature>
<name>A0A385Z6Z5_9PSED</name>
<accession>A0A385Z6Z5</accession>
<keyword evidence="4 18" id="KW-1003">Cell membrane</keyword>
<evidence type="ECO:0000256" key="11">
    <source>
        <dbReference type="ARBA" id="ARBA00023002"/>
    </source>
</evidence>
<feature type="transmembrane region" description="Helical" evidence="18">
    <location>
        <begin position="213"/>
        <end position="236"/>
    </location>
</feature>
<dbReference type="InterPro" id="IPR036249">
    <property type="entry name" value="Thioredoxin-like_sf"/>
</dbReference>
<evidence type="ECO:0000256" key="4">
    <source>
        <dbReference type="ARBA" id="ARBA00022475"/>
    </source>
</evidence>
<dbReference type="SUPFAM" id="SSF52833">
    <property type="entry name" value="Thioredoxin-like"/>
    <property type="match status" value="1"/>
</dbReference>
<feature type="signal peptide" evidence="18">
    <location>
        <begin position="1"/>
        <end position="18"/>
    </location>
</feature>
<dbReference type="PANTHER" id="PTHR32234:SF0">
    <property type="entry name" value="THIOL:DISULFIDE INTERCHANGE PROTEIN DSBD"/>
    <property type="match status" value="1"/>
</dbReference>
<keyword evidence="15 18" id="KW-0676">Redox-active center</keyword>
<feature type="chain" id="PRO_5017489604" description="Thiol:disulfide interchange protein DsbD" evidence="18">
    <location>
        <begin position="19"/>
        <end position="578"/>
    </location>
</feature>
<keyword evidence="7 18" id="KW-0732">Signal</keyword>
<evidence type="ECO:0000256" key="7">
    <source>
        <dbReference type="ARBA" id="ARBA00022729"/>
    </source>
</evidence>
<dbReference type="NCBIfam" id="NF001419">
    <property type="entry name" value="PRK00293.1"/>
    <property type="match status" value="1"/>
</dbReference>